<gene>
    <name evidence="2" type="ORF">RM530_11275</name>
</gene>
<dbReference type="Proteomes" id="UP001254608">
    <property type="component" value="Unassembled WGS sequence"/>
</dbReference>
<dbReference type="RefSeq" id="WP_311365330.1">
    <property type="nucleotide sequence ID" value="NZ_JAVRIC010000015.1"/>
</dbReference>
<dbReference type="SUPFAM" id="SSF53448">
    <property type="entry name" value="Nucleotide-diphospho-sugar transferases"/>
    <property type="match status" value="1"/>
</dbReference>
<dbReference type="Gene3D" id="3.90.550.10">
    <property type="entry name" value="Spore Coat Polysaccharide Biosynthesis Protein SpsA, Chain A"/>
    <property type="match status" value="1"/>
</dbReference>
<comment type="caution">
    <text evidence="2">The sequence shown here is derived from an EMBL/GenBank/DDBJ whole genome shotgun (WGS) entry which is preliminary data.</text>
</comment>
<evidence type="ECO:0000313" key="3">
    <source>
        <dbReference type="Proteomes" id="UP001254608"/>
    </source>
</evidence>
<dbReference type="InterPro" id="IPR001173">
    <property type="entry name" value="Glyco_trans_2-like"/>
</dbReference>
<keyword evidence="2" id="KW-0808">Transferase</keyword>
<dbReference type="PANTHER" id="PTHR43685:SF2">
    <property type="entry name" value="GLYCOSYLTRANSFERASE 2-LIKE DOMAIN-CONTAINING PROTEIN"/>
    <property type="match status" value="1"/>
</dbReference>
<sequence>MHDLSMAADVSVIIPAWNAAAYIESAIRSALSQQGVSLEIIVVDDHSSDDTAELASAIGDARIQVHRPDRNLGPSAARNHAIRHAAGRWFATFDADGQYLPGRLQGLTKLGDQMQCAVVADNLLFDRGSASARLPMFPNRGPKPAHAIPLRTGWRACPGTGRAASQPAQCRWRRCRPRCARW</sequence>
<feature type="domain" description="Glycosyltransferase 2-like" evidence="1">
    <location>
        <begin position="11"/>
        <end position="125"/>
    </location>
</feature>
<keyword evidence="3" id="KW-1185">Reference proteome</keyword>
<organism evidence="2 3">
    <name type="scientific">Banduia mediterranea</name>
    <dbReference type="NCBI Taxonomy" id="3075609"/>
    <lineage>
        <taxon>Bacteria</taxon>
        <taxon>Pseudomonadati</taxon>
        <taxon>Pseudomonadota</taxon>
        <taxon>Gammaproteobacteria</taxon>
        <taxon>Nevskiales</taxon>
        <taxon>Algiphilaceae</taxon>
        <taxon>Banduia</taxon>
    </lineage>
</organism>
<dbReference type="InterPro" id="IPR029044">
    <property type="entry name" value="Nucleotide-diphossugar_trans"/>
</dbReference>
<reference evidence="2 3" key="1">
    <citation type="submission" date="2023-09" db="EMBL/GenBank/DDBJ databases">
        <authorList>
            <person name="Rey-Velasco X."/>
        </authorList>
    </citation>
    <scope>NUCLEOTIDE SEQUENCE [LARGE SCALE GENOMIC DNA]</scope>
    <source>
        <strain evidence="2 3">W345</strain>
    </source>
</reference>
<dbReference type="CDD" id="cd00761">
    <property type="entry name" value="Glyco_tranf_GTA_type"/>
    <property type="match status" value="1"/>
</dbReference>
<dbReference type="GO" id="GO:0016757">
    <property type="term" value="F:glycosyltransferase activity"/>
    <property type="evidence" value="ECO:0007669"/>
    <property type="project" value="UniProtKB-KW"/>
</dbReference>
<protein>
    <submittedName>
        <fullName evidence="2">Glycosyltransferase family 2 protein</fullName>
        <ecNumber evidence="2">2.4.-.-</ecNumber>
    </submittedName>
</protein>
<keyword evidence="2" id="KW-0328">Glycosyltransferase</keyword>
<accession>A0ABU2WK71</accession>
<evidence type="ECO:0000313" key="2">
    <source>
        <dbReference type="EMBL" id="MDT0497938.1"/>
    </source>
</evidence>
<dbReference type="PANTHER" id="PTHR43685">
    <property type="entry name" value="GLYCOSYLTRANSFERASE"/>
    <property type="match status" value="1"/>
</dbReference>
<dbReference type="InterPro" id="IPR050834">
    <property type="entry name" value="Glycosyltransf_2"/>
</dbReference>
<evidence type="ECO:0000259" key="1">
    <source>
        <dbReference type="Pfam" id="PF00535"/>
    </source>
</evidence>
<dbReference type="EC" id="2.4.-.-" evidence="2"/>
<dbReference type="EMBL" id="JAVRIC010000015">
    <property type="protein sequence ID" value="MDT0497938.1"/>
    <property type="molecule type" value="Genomic_DNA"/>
</dbReference>
<proteinExistence type="predicted"/>
<dbReference type="Pfam" id="PF00535">
    <property type="entry name" value="Glycos_transf_2"/>
    <property type="match status" value="1"/>
</dbReference>
<name>A0ABU2WK71_9GAMM</name>